<dbReference type="AlphaFoldDB" id="A0A1M6EXX0"/>
<organism evidence="2 3">
    <name type="scientific">Pseudozobellia thermophila</name>
    <dbReference type="NCBI Taxonomy" id="192903"/>
    <lineage>
        <taxon>Bacteria</taxon>
        <taxon>Pseudomonadati</taxon>
        <taxon>Bacteroidota</taxon>
        <taxon>Flavobacteriia</taxon>
        <taxon>Flavobacteriales</taxon>
        <taxon>Flavobacteriaceae</taxon>
        <taxon>Pseudozobellia</taxon>
    </lineage>
</organism>
<protein>
    <submittedName>
        <fullName evidence="2">DinB superfamily protein</fullName>
    </submittedName>
</protein>
<evidence type="ECO:0000313" key="2">
    <source>
        <dbReference type="EMBL" id="SHI90275.1"/>
    </source>
</evidence>
<keyword evidence="3" id="KW-1185">Reference proteome</keyword>
<dbReference type="InterPro" id="IPR034660">
    <property type="entry name" value="DinB/YfiT-like"/>
</dbReference>
<accession>A0A1M6EXX0</accession>
<gene>
    <name evidence="2" type="ORF">SAMN04488513_102220</name>
</gene>
<dbReference type="SUPFAM" id="SSF109854">
    <property type="entry name" value="DinB/YfiT-like putative metalloenzymes"/>
    <property type="match status" value="1"/>
</dbReference>
<sequence>MSLPGIFFIASYIMKVSDLEFTRPYPFYKTYIDLLDDVDLVELLERQLKNFPQFIRSIPEGKMGYAYATGKWTVAEVLVHIIDSERVFQYRALRFARGDKTVLPGFDQDEYVPLSKAGNRSKESILEEYRAVRQSTIALFGNLEEEVLGYSGVASNLNWSVGALGLVICGHQRHHRNILRERYLRA</sequence>
<evidence type="ECO:0000259" key="1">
    <source>
        <dbReference type="Pfam" id="PF12867"/>
    </source>
</evidence>
<evidence type="ECO:0000313" key="3">
    <source>
        <dbReference type="Proteomes" id="UP000184543"/>
    </source>
</evidence>
<reference evidence="3" key="1">
    <citation type="submission" date="2016-11" db="EMBL/GenBank/DDBJ databases">
        <authorList>
            <person name="Varghese N."/>
            <person name="Submissions S."/>
        </authorList>
    </citation>
    <scope>NUCLEOTIDE SEQUENCE [LARGE SCALE GENOMIC DNA]</scope>
    <source>
        <strain evidence="3">DSM 19858</strain>
    </source>
</reference>
<dbReference type="EMBL" id="FQYU01000002">
    <property type="protein sequence ID" value="SHI90275.1"/>
    <property type="molecule type" value="Genomic_DNA"/>
</dbReference>
<proteinExistence type="predicted"/>
<name>A0A1M6EXX0_9FLAO</name>
<dbReference type="Pfam" id="PF12867">
    <property type="entry name" value="DinB_2"/>
    <property type="match status" value="1"/>
</dbReference>
<dbReference type="InterPro" id="IPR024775">
    <property type="entry name" value="DinB-like"/>
</dbReference>
<feature type="domain" description="DinB-like" evidence="1">
    <location>
        <begin position="44"/>
        <end position="178"/>
    </location>
</feature>
<dbReference type="STRING" id="192903.SAMN04488513_102220"/>
<dbReference type="Gene3D" id="1.20.120.450">
    <property type="entry name" value="dinb family like domain"/>
    <property type="match status" value="1"/>
</dbReference>
<dbReference type="Proteomes" id="UP000184543">
    <property type="component" value="Unassembled WGS sequence"/>
</dbReference>